<dbReference type="AlphaFoldDB" id="A0AAP0NS10"/>
<comment type="caution">
    <text evidence="1">The sequence shown here is derived from an EMBL/GenBank/DDBJ whole genome shotgun (WGS) entry which is preliminary data.</text>
</comment>
<organism evidence="1 2">
    <name type="scientific">Stephania yunnanensis</name>
    <dbReference type="NCBI Taxonomy" id="152371"/>
    <lineage>
        <taxon>Eukaryota</taxon>
        <taxon>Viridiplantae</taxon>
        <taxon>Streptophyta</taxon>
        <taxon>Embryophyta</taxon>
        <taxon>Tracheophyta</taxon>
        <taxon>Spermatophyta</taxon>
        <taxon>Magnoliopsida</taxon>
        <taxon>Ranunculales</taxon>
        <taxon>Menispermaceae</taxon>
        <taxon>Menispermoideae</taxon>
        <taxon>Cissampelideae</taxon>
        <taxon>Stephania</taxon>
    </lineage>
</organism>
<accession>A0AAP0NS10</accession>
<proteinExistence type="predicted"/>
<protein>
    <submittedName>
        <fullName evidence="1">Uncharacterized protein</fullName>
    </submittedName>
</protein>
<keyword evidence="2" id="KW-1185">Reference proteome</keyword>
<reference evidence="1 2" key="1">
    <citation type="submission" date="2024-01" db="EMBL/GenBank/DDBJ databases">
        <title>Genome assemblies of Stephania.</title>
        <authorList>
            <person name="Yang L."/>
        </authorList>
    </citation>
    <scope>NUCLEOTIDE SEQUENCE [LARGE SCALE GENOMIC DNA]</scope>
    <source>
        <strain evidence="1">YNDBR</strain>
        <tissue evidence="1">Leaf</tissue>
    </source>
</reference>
<dbReference type="Proteomes" id="UP001420932">
    <property type="component" value="Unassembled WGS sequence"/>
</dbReference>
<gene>
    <name evidence="1" type="ORF">Syun_021093</name>
</gene>
<name>A0AAP0NS10_9MAGN</name>
<dbReference type="EMBL" id="JBBNAF010000009">
    <property type="protein sequence ID" value="KAK9114296.1"/>
    <property type="molecule type" value="Genomic_DNA"/>
</dbReference>
<evidence type="ECO:0000313" key="2">
    <source>
        <dbReference type="Proteomes" id="UP001420932"/>
    </source>
</evidence>
<sequence>MSPCIRTNICRRTKQCRSLLTWHLRVVFDDIRFSVKAGKNKQDSKTLVNVLNS</sequence>
<evidence type="ECO:0000313" key="1">
    <source>
        <dbReference type="EMBL" id="KAK9114296.1"/>
    </source>
</evidence>